<accession>A0A3E0HFK2</accession>
<dbReference type="EMBL" id="QUNS01000011">
    <property type="protein sequence ID" value="REH44499.1"/>
    <property type="molecule type" value="Genomic_DNA"/>
</dbReference>
<sequence>MNTRSLHTVTLIFIPLFLFGQSLDFLIEEAEILVKKTETKLEFPTSDSKLLFTYQPLNLKKDNNLNLLEIDLKKLEANQSKKDIGLVFKANANHNFRDAIDEETNTSIITSVRTELEWNILKSGFFDNRIKSKRFDNVVAGLKEEANSVQKELWRRQFKVDYNYVLNNELISLNKTFLSFENGYFDLLNKLYYQKLIKREKLIQVSNQIHVLEEQIQTLEKENRLLKDSVSVAYLKVKKLPLLKVQLDSFSLKKQLRKTNYKEENIRLEHHPLNNINLSFYINENYRYSEAAQRFFPSAGIRFKAPLRFNNRKKIIKTKIKILKAQELDKSLGQFNSIITYISEYSEKLKDLQNQYKNWQVLEERIRILKVIKEEFKTQDTGTLLLELLEEQFKVLEETLELKKQLYKVITRLFVLNEADTIETLFIPYEFKKTASFEKLLLKNNRNYTIDFQISFIKAKQLPKVEVLKDDLITQNKLKKALINYVLVDDTTQKTVEQFIKEELKRIKRKANESI</sequence>
<name>A0A3E0HFK2_9FLAO</name>
<evidence type="ECO:0000313" key="3">
    <source>
        <dbReference type="Proteomes" id="UP000256884"/>
    </source>
</evidence>
<evidence type="ECO:0000256" key="1">
    <source>
        <dbReference type="SAM" id="Coils"/>
    </source>
</evidence>
<dbReference type="Proteomes" id="UP000256884">
    <property type="component" value="Unassembled WGS sequence"/>
</dbReference>
<dbReference type="AlphaFoldDB" id="A0A3E0HFK2"/>
<reference evidence="2 3" key="1">
    <citation type="submission" date="2018-08" db="EMBL/GenBank/DDBJ databases">
        <title>Genomic Encyclopedia of Type Strains, Phase IV (KMG-IV): sequencing the most valuable type-strain genomes for metagenomic binning, comparative biology and taxonomic classification.</title>
        <authorList>
            <person name="Goeker M."/>
        </authorList>
    </citation>
    <scope>NUCLEOTIDE SEQUENCE [LARGE SCALE GENOMIC DNA]</scope>
    <source>
        <strain evidence="2 3">DSM 18841</strain>
    </source>
</reference>
<proteinExistence type="predicted"/>
<dbReference type="OrthoDB" id="1186822at2"/>
<dbReference type="RefSeq" id="WP_115902164.1">
    <property type="nucleotide sequence ID" value="NZ_QUNS01000011.1"/>
</dbReference>
<evidence type="ECO:0008006" key="4">
    <source>
        <dbReference type="Google" id="ProtNLM"/>
    </source>
</evidence>
<feature type="coiled-coil region" evidence="1">
    <location>
        <begin position="202"/>
        <end position="229"/>
    </location>
</feature>
<protein>
    <recommendedName>
        <fullName evidence="4">Outer membrane protein TolC</fullName>
    </recommendedName>
</protein>
<comment type="caution">
    <text evidence="2">The sequence shown here is derived from an EMBL/GenBank/DDBJ whole genome shotgun (WGS) entry which is preliminary data.</text>
</comment>
<keyword evidence="1" id="KW-0175">Coiled coil</keyword>
<gene>
    <name evidence="2" type="ORF">C7448_11131</name>
</gene>
<organism evidence="2 3">
    <name type="scientific">Tenacibaculum gallaicum</name>
    <dbReference type="NCBI Taxonomy" id="561505"/>
    <lineage>
        <taxon>Bacteria</taxon>
        <taxon>Pseudomonadati</taxon>
        <taxon>Bacteroidota</taxon>
        <taxon>Flavobacteriia</taxon>
        <taxon>Flavobacteriales</taxon>
        <taxon>Flavobacteriaceae</taxon>
        <taxon>Tenacibaculum</taxon>
    </lineage>
</organism>
<keyword evidence="3" id="KW-1185">Reference proteome</keyword>
<evidence type="ECO:0000313" key="2">
    <source>
        <dbReference type="EMBL" id="REH44499.1"/>
    </source>
</evidence>